<name>A0A6I3XK51_9BURK</name>
<accession>A0A6I3XK51</accession>
<feature type="chain" id="PRO_5026331066" description="PEP-CTERM sorting domain-containing protein" evidence="1">
    <location>
        <begin position="21"/>
        <end position="177"/>
    </location>
</feature>
<reference evidence="2 3" key="1">
    <citation type="submission" date="2019-11" db="EMBL/GenBank/DDBJ databases">
        <title>Draft Genome Sequences of Six Type Strains of the Genus Massilia.</title>
        <authorList>
            <person name="Miess H."/>
            <person name="Frediansyah A."/>
            <person name="Goeker M."/>
            <person name="Gross H."/>
        </authorList>
    </citation>
    <scope>NUCLEOTIDE SEQUENCE [LARGE SCALE GENOMIC DNA]</scope>
    <source>
        <strain evidence="2 3">DSM 17513</strain>
    </source>
</reference>
<protein>
    <recommendedName>
        <fullName evidence="4">PEP-CTERM sorting domain-containing protein</fullName>
    </recommendedName>
</protein>
<evidence type="ECO:0008006" key="4">
    <source>
        <dbReference type="Google" id="ProtNLM"/>
    </source>
</evidence>
<dbReference type="Proteomes" id="UP000431684">
    <property type="component" value="Unassembled WGS sequence"/>
</dbReference>
<proteinExistence type="predicted"/>
<keyword evidence="3" id="KW-1185">Reference proteome</keyword>
<dbReference type="AlphaFoldDB" id="A0A6I3XK51"/>
<dbReference type="EMBL" id="WNWM01000002">
    <property type="protein sequence ID" value="MUI13582.1"/>
    <property type="molecule type" value="Genomic_DNA"/>
</dbReference>
<evidence type="ECO:0000256" key="1">
    <source>
        <dbReference type="SAM" id="SignalP"/>
    </source>
</evidence>
<evidence type="ECO:0000313" key="3">
    <source>
        <dbReference type="Proteomes" id="UP000431684"/>
    </source>
</evidence>
<dbReference type="RefSeq" id="WP_155709353.1">
    <property type="nucleotide sequence ID" value="NZ_BMWU01000001.1"/>
</dbReference>
<feature type="signal peptide" evidence="1">
    <location>
        <begin position="1"/>
        <end position="20"/>
    </location>
</feature>
<evidence type="ECO:0000313" key="2">
    <source>
        <dbReference type="EMBL" id="MUI13582.1"/>
    </source>
</evidence>
<keyword evidence="1" id="KW-0732">Signal</keyword>
<sequence length="177" mass="19788">MRFFSYLFSVAALISFNCSASNIEYTAIEKGNGVYDFSYTVNNNLNITLDEITIFFDYTKYTNLIIIEAPMGWDAIVAQPDLAIPADGFVDILAMEHALNPNEVLSGLIVRAQFLGVGSPVGQHYEFIDQKTFQSIASGPALLVPEPSMATLTLLGLLWLVGRKTFFSQIKNLRRWY</sequence>
<comment type="caution">
    <text evidence="2">The sequence shown here is derived from an EMBL/GenBank/DDBJ whole genome shotgun (WGS) entry which is preliminary data.</text>
</comment>
<organism evidence="2 3">
    <name type="scientific">Pseudoduganella dura</name>
    <dbReference type="NCBI Taxonomy" id="321982"/>
    <lineage>
        <taxon>Bacteria</taxon>
        <taxon>Pseudomonadati</taxon>
        <taxon>Pseudomonadota</taxon>
        <taxon>Betaproteobacteria</taxon>
        <taxon>Burkholderiales</taxon>
        <taxon>Oxalobacteraceae</taxon>
        <taxon>Telluria group</taxon>
        <taxon>Pseudoduganella</taxon>
    </lineage>
</organism>
<dbReference type="OrthoDB" id="5704224at2"/>
<gene>
    <name evidence="2" type="ORF">GJV26_14075</name>
</gene>